<reference evidence="2 4" key="2">
    <citation type="journal article" date="2016" name="Front. Microbiol.">
        <title>Genome and transcriptome sequences reveal the specific parasitism of the nematophagous Purpureocillium lilacinum 36-1.</title>
        <authorList>
            <person name="Xie J."/>
            <person name="Li S."/>
            <person name="Mo C."/>
            <person name="Xiao X."/>
            <person name="Peng D."/>
            <person name="Wang G."/>
            <person name="Xiao Y."/>
        </authorList>
    </citation>
    <scope>NUCLEOTIDE SEQUENCE [LARGE SCALE GENOMIC DNA]</scope>
    <source>
        <strain evidence="2 4">36-1</strain>
    </source>
</reference>
<comment type="caution">
    <text evidence="1">The sequence shown here is derived from an EMBL/GenBank/DDBJ whole genome shotgun (WGS) entry which is preliminary data.</text>
</comment>
<dbReference type="Proteomes" id="UP000245956">
    <property type="component" value="Unassembled WGS sequence"/>
</dbReference>
<sequence length="325" mass="34954">MSLPLKARVAVRDSFDAPGCAARKAITALGDGLGRTVQCEPEWPLLVEALQPAYGPAPVVETVAGLVEAWCRAVLELLEGGDEGEAWGETLLEEMEGVSLRLLLDVSEGELPSTSWNNIRKAFVLHIPKTGPVHDPLALVPHLRLKAEGAFKAQGGAAAAEEWTSVAVSDGKATTVAASAAEPTTLVVAGKSSYMPSVTSLPPPDKLLLRPPYHMIVYGGHEVRVQCSHGPSLEFLASYLKKWCRANTRRSDKLPLVAATLGPSAFGISPMHDTLTLAWADRHAGDGSSICLPLLFHLIEGALGYERVYVDASCWQYRRDEAFRQ</sequence>
<organism evidence="1 3">
    <name type="scientific">Purpureocillium lilacinum</name>
    <name type="common">Paecilomyces lilacinus</name>
    <dbReference type="NCBI Taxonomy" id="33203"/>
    <lineage>
        <taxon>Eukaryota</taxon>
        <taxon>Fungi</taxon>
        <taxon>Dikarya</taxon>
        <taxon>Ascomycota</taxon>
        <taxon>Pezizomycotina</taxon>
        <taxon>Sordariomycetes</taxon>
        <taxon>Hypocreomycetidae</taxon>
        <taxon>Hypocreales</taxon>
        <taxon>Ophiocordycipitaceae</taxon>
        <taxon>Purpureocillium</taxon>
    </lineage>
</organism>
<dbReference type="KEGG" id="plj:28893269"/>
<accession>A0A179FPP9</accession>
<dbReference type="OMA" id="IEVQCSH"/>
<name>A0A179FPP9_PURLI</name>
<proteinExistence type="predicted"/>
<gene>
    <name evidence="2" type="ORF">PCL_00900</name>
    <name evidence="1" type="ORF">VFPFJ_11153</name>
</gene>
<dbReference type="EMBL" id="LSBI01000022">
    <property type="protein sequence ID" value="OAQ67564.1"/>
    <property type="molecule type" value="Genomic_DNA"/>
</dbReference>
<dbReference type="OrthoDB" id="4926491at2759"/>
<evidence type="ECO:0000313" key="4">
    <source>
        <dbReference type="Proteomes" id="UP000245956"/>
    </source>
</evidence>
<protein>
    <submittedName>
        <fullName evidence="1">Uncharacterized protein</fullName>
    </submittedName>
</protein>
<dbReference type="Proteomes" id="UP000078340">
    <property type="component" value="Unassembled WGS sequence"/>
</dbReference>
<dbReference type="EMBL" id="LCWV01000012">
    <property type="protein sequence ID" value="PWI69253.1"/>
    <property type="molecule type" value="Genomic_DNA"/>
</dbReference>
<evidence type="ECO:0000313" key="3">
    <source>
        <dbReference type="Proteomes" id="UP000078340"/>
    </source>
</evidence>
<evidence type="ECO:0000313" key="1">
    <source>
        <dbReference type="EMBL" id="OAQ67564.1"/>
    </source>
</evidence>
<dbReference type="GeneID" id="28893269"/>
<dbReference type="AlphaFoldDB" id="A0A179FPP9"/>
<evidence type="ECO:0000313" key="2">
    <source>
        <dbReference type="EMBL" id="PWI69253.1"/>
    </source>
</evidence>
<reference evidence="1 3" key="3">
    <citation type="submission" date="2016-02" db="EMBL/GenBank/DDBJ databases">
        <title>Biosynthesis of antibiotic leucinostatins and their inhibition on Phytophthora in bio-control Purpureocillium lilacinum.</title>
        <authorList>
            <person name="Wang G."/>
            <person name="Liu Z."/>
            <person name="Lin R."/>
            <person name="Li E."/>
            <person name="Mao Z."/>
            <person name="Ling J."/>
            <person name="Yin W."/>
            <person name="Xie B."/>
        </authorList>
    </citation>
    <scope>NUCLEOTIDE SEQUENCE [LARGE SCALE GENOMIC DNA]</scope>
    <source>
        <strain evidence="1">PLFJ-1</strain>
    </source>
</reference>
<reference evidence="2" key="1">
    <citation type="submission" date="2015-05" db="EMBL/GenBank/DDBJ databases">
        <authorList>
            <person name="Wang D.B."/>
            <person name="Wang M."/>
        </authorList>
    </citation>
    <scope>NUCLEOTIDE SEQUENCE</scope>
    <source>
        <strain evidence="2">36-1</strain>
    </source>
</reference>